<dbReference type="AlphaFoldDB" id="A0A183UW88"/>
<dbReference type="InterPro" id="IPR001781">
    <property type="entry name" value="Znf_LIM"/>
</dbReference>
<protein>
    <submittedName>
        <fullName evidence="10">LIM zinc-binding domain-containing protein</fullName>
    </submittedName>
</protein>
<evidence type="ECO:0000256" key="3">
    <source>
        <dbReference type="ARBA" id="ARBA00023038"/>
    </source>
</evidence>
<dbReference type="Proteomes" id="UP000050794">
    <property type="component" value="Unassembled WGS sequence"/>
</dbReference>
<feature type="region of interest" description="Disordered" evidence="6">
    <location>
        <begin position="27"/>
        <end position="50"/>
    </location>
</feature>
<feature type="region of interest" description="Disordered" evidence="6">
    <location>
        <begin position="95"/>
        <end position="120"/>
    </location>
</feature>
<keyword evidence="3 4" id="KW-0440">LIM domain</keyword>
<evidence type="ECO:0000256" key="6">
    <source>
        <dbReference type="SAM" id="MobiDB-lite"/>
    </source>
</evidence>
<evidence type="ECO:0000313" key="10">
    <source>
        <dbReference type="WBParaSite" id="TCNE_0001275801-mRNA-1"/>
    </source>
</evidence>
<evidence type="ECO:0000313" key="9">
    <source>
        <dbReference type="Proteomes" id="UP000050794"/>
    </source>
</evidence>
<feature type="domain" description="LIM zinc-binding" evidence="7">
    <location>
        <begin position="267"/>
        <end position="328"/>
    </location>
</feature>
<organism evidence="9 10">
    <name type="scientific">Toxocara canis</name>
    <name type="common">Canine roundworm</name>
    <dbReference type="NCBI Taxonomy" id="6265"/>
    <lineage>
        <taxon>Eukaryota</taxon>
        <taxon>Metazoa</taxon>
        <taxon>Ecdysozoa</taxon>
        <taxon>Nematoda</taxon>
        <taxon>Chromadorea</taxon>
        <taxon>Rhabditida</taxon>
        <taxon>Spirurina</taxon>
        <taxon>Ascaridomorpha</taxon>
        <taxon>Ascaridoidea</taxon>
        <taxon>Toxocaridae</taxon>
        <taxon>Toxocara</taxon>
    </lineage>
</organism>
<feature type="coiled-coil region" evidence="5">
    <location>
        <begin position="177"/>
        <end position="204"/>
    </location>
</feature>
<keyword evidence="2 4" id="KW-0862">Zinc</keyword>
<dbReference type="Pfam" id="PF00412">
    <property type="entry name" value="LIM"/>
    <property type="match status" value="1"/>
</dbReference>
<evidence type="ECO:0000256" key="4">
    <source>
        <dbReference type="PROSITE-ProRule" id="PRU00125"/>
    </source>
</evidence>
<dbReference type="GO" id="GO:0046872">
    <property type="term" value="F:metal ion binding"/>
    <property type="evidence" value="ECO:0007669"/>
    <property type="project" value="UniProtKB-KW"/>
</dbReference>
<dbReference type="SUPFAM" id="SSF57716">
    <property type="entry name" value="Glucocorticoid receptor-like (DNA-binding domain)"/>
    <property type="match status" value="1"/>
</dbReference>
<proteinExistence type="predicted"/>
<dbReference type="SMART" id="SM00132">
    <property type="entry name" value="LIM"/>
    <property type="match status" value="1"/>
</dbReference>
<evidence type="ECO:0000256" key="1">
    <source>
        <dbReference type="ARBA" id="ARBA00022723"/>
    </source>
</evidence>
<keyword evidence="5" id="KW-0175">Coiled coil</keyword>
<dbReference type="Gene3D" id="2.10.110.10">
    <property type="entry name" value="Cysteine Rich Protein"/>
    <property type="match status" value="1"/>
</dbReference>
<dbReference type="PROSITE" id="PS00478">
    <property type="entry name" value="LIM_DOMAIN_1"/>
    <property type="match status" value="1"/>
</dbReference>
<reference evidence="10" key="1">
    <citation type="submission" date="2016-06" db="UniProtKB">
        <authorList>
            <consortium name="WormBaseParasite"/>
        </authorList>
    </citation>
    <scope>IDENTIFICATION</scope>
</reference>
<keyword evidence="9" id="KW-1185">Reference proteome</keyword>
<reference evidence="8 9" key="2">
    <citation type="submission" date="2018-11" db="EMBL/GenBank/DDBJ databases">
        <authorList>
            <consortium name="Pathogen Informatics"/>
        </authorList>
    </citation>
    <scope>NUCLEOTIDE SEQUENCE [LARGE SCALE GENOMIC DNA]</scope>
</reference>
<dbReference type="WBParaSite" id="TCNE_0001275801-mRNA-1">
    <property type="protein sequence ID" value="TCNE_0001275801-mRNA-1"/>
    <property type="gene ID" value="TCNE_0001275801"/>
</dbReference>
<dbReference type="PROSITE" id="PS50023">
    <property type="entry name" value="LIM_DOMAIN_2"/>
    <property type="match status" value="1"/>
</dbReference>
<evidence type="ECO:0000313" key="8">
    <source>
        <dbReference type="EMBL" id="VDM44079.1"/>
    </source>
</evidence>
<name>A0A183UW88_TOXCA</name>
<accession>A0A183UW88</accession>
<sequence>MTPEERAELKKKEIEAEFLRYKLARRAAAQREAAEQEQTEGVPVSGIEVPTAEMGSIKDRFEKGEAFKAQEGDKSQLDVEIKMAGKAREKFKQIDAEAPATAMMNQTKEKRVSKWDKKEGVPVPEPINKRVIEDERMLPTCSFLSVLDVLIKELVHSQRVEAKNIKEQFEKADMHEDETADEKRKRLEEEFARLKQEKEAAAAAREPTPEEVVPQKEEIHVAADHASKMAAKWEKIQKKEAKKAEKSKMPQKASAHVNWRFRIGTPPLCDCCGQGVYMAERFECFSHVYHQRCFRCKHCGSPLRAENSQRSPSGQLFCETHFRRLFVAQSSFVFRSNQQFIVST</sequence>
<dbReference type="EMBL" id="UYWY01021410">
    <property type="protein sequence ID" value="VDM44079.1"/>
    <property type="molecule type" value="Genomic_DNA"/>
</dbReference>
<evidence type="ECO:0000256" key="5">
    <source>
        <dbReference type="SAM" id="Coils"/>
    </source>
</evidence>
<keyword evidence="1 4" id="KW-0479">Metal-binding</keyword>
<evidence type="ECO:0000259" key="7">
    <source>
        <dbReference type="PROSITE" id="PS50023"/>
    </source>
</evidence>
<feature type="compositionally biased region" description="Basic and acidic residues" evidence="6">
    <location>
        <begin position="107"/>
        <end position="120"/>
    </location>
</feature>
<gene>
    <name evidence="8" type="ORF">TCNE_LOCUS12758</name>
</gene>
<evidence type="ECO:0000256" key="2">
    <source>
        <dbReference type="ARBA" id="ARBA00022833"/>
    </source>
</evidence>